<dbReference type="AlphaFoldDB" id="A0A163G2M2"/>
<dbReference type="InterPro" id="IPR011333">
    <property type="entry name" value="SKP1/BTB/POZ_sf"/>
</dbReference>
<proteinExistence type="predicted"/>
<feature type="region of interest" description="Disordered" evidence="1">
    <location>
        <begin position="1"/>
        <end position="26"/>
    </location>
</feature>
<comment type="caution">
    <text evidence="2">The sequence shown here is derived from an EMBL/GenBank/DDBJ whole genome shotgun (WGS) entry which is preliminary data.</text>
</comment>
<name>A0A163G2M2_DIDRA</name>
<dbReference type="CDD" id="cd18186">
    <property type="entry name" value="BTB_POZ_ZBTB_KLHL-like"/>
    <property type="match status" value="1"/>
</dbReference>
<keyword evidence="3" id="KW-1185">Reference proteome</keyword>
<dbReference type="SUPFAM" id="SSF54695">
    <property type="entry name" value="POZ domain"/>
    <property type="match status" value="1"/>
</dbReference>
<organism evidence="2 3">
    <name type="scientific">Didymella rabiei</name>
    <name type="common">Chickpea ascochyta blight fungus</name>
    <name type="synonym">Mycosphaerella rabiei</name>
    <dbReference type="NCBI Taxonomy" id="5454"/>
    <lineage>
        <taxon>Eukaryota</taxon>
        <taxon>Fungi</taxon>
        <taxon>Dikarya</taxon>
        <taxon>Ascomycota</taxon>
        <taxon>Pezizomycotina</taxon>
        <taxon>Dothideomycetes</taxon>
        <taxon>Pleosporomycetidae</taxon>
        <taxon>Pleosporales</taxon>
        <taxon>Pleosporineae</taxon>
        <taxon>Didymellaceae</taxon>
        <taxon>Ascochyta</taxon>
    </lineage>
</organism>
<evidence type="ECO:0000313" key="3">
    <source>
        <dbReference type="Proteomes" id="UP000076837"/>
    </source>
</evidence>
<protein>
    <submittedName>
        <fullName evidence="2">Uncharacterized protein</fullName>
    </submittedName>
</protein>
<dbReference type="PANTHER" id="PTHR47843">
    <property type="entry name" value="BTB DOMAIN-CONTAINING PROTEIN-RELATED"/>
    <property type="match status" value="1"/>
</dbReference>
<dbReference type="PROSITE" id="PS50097">
    <property type="entry name" value="BTB"/>
    <property type="match status" value="1"/>
</dbReference>
<gene>
    <name evidence="2" type="ORF">ST47_g4163</name>
</gene>
<dbReference type="InterPro" id="IPR000210">
    <property type="entry name" value="BTB/POZ_dom"/>
</dbReference>
<dbReference type="EMBL" id="JYNV01000154">
    <property type="protein sequence ID" value="KZM24652.1"/>
    <property type="molecule type" value="Genomic_DNA"/>
</dbReference>
<dbReference type="PANTHER" id="PTHR47843:SF2">
    <property type="entry name" value="BTB DOMAIN-CONTAINING PROTEIN"/>
    <property type="match status" value="1"/>
</dbReference>
<reference evidence="2 3" key="1">
    <citation type="journal article" date="2016" name="Sci. Rep.">
        <title>Draft genome sequencing and secretome analysis of fungal phytopathogen Ascochyta rabiei provides insight into the necrotrophic effector repertoire.</title>
        <authorList>
            <person name="Verma S."/>
            <person name="Gazara R.K."/>
            <person name="Nizam S."/>
            <person name="Parween S."/>
            <person name="Chattopadhyay D."/>
            <person name="Verma P.K."/>
        </authorList>
    </citation>
    <scope>NUCLEOTIDE SEQUENCE [LARGE SCALE GENOMIC DNA]</scope>
    <source>
        <strain evidence="2 3">ArDII</strain>
    </source>
</reference>
<evidence type="ECO:0000256" key="1">
    <source>
        <dbReference type="SAM" id="MobiDB-lite"/>
    </source>
</evidence>
<sequence length="262" mass="30253">MGNSNTRLTPGKKRPGRDTDAGSQRKKMRYPLESAFTYKSAPVTVIVGEEQTAYFVHESHITPQSDFFKNALKGEWEEKTTRTVRLPDCDSTSFNIYLNWLYTGRVCITQEGDEKEVIDDDVQTIDYEWENWVMCFKIGDFLQDSDFKDAMIDAAIEKLISENIDYVEIPVGVYTFSQPTSRNRRLAVDLALNVWEEFRFQYVTNRNYPPEFLTDLITAMGGKLRAGSHMTRTNDFLRDIDTCEYHEHTTIGTPCCKTKRGI</sequence>
<dbReference type="Pfam" id="PF00651">
    <property type="entry name" value="BTB"/>
    <property type="match status" value="1"/>
</dbReference>
<dbReference type="Gene3D" id="3.30.710.10">
    <property type="entry name" value="Potassium Channel Kv1.1, Chain A"/>
    <property type="match status" value="1"/>
</dbReference>
<dbReference type="Proteomes" id="UP000076837">
    <property type="component" value="Unassembled WGS sequence"/>
</dbReference>
<evidence type="ECO:0000313" key="2">
    <source>
        <dbReference type="EMBL" id="KZM24652.1"/>
    </source>
</evidence>
<accession>A0A163G2M2</accession>
<dbReference type="OrthoDB" id="1022638at2759"/>